<accession>M1P4Z4</accession>
<keyword evidence="11" id="KW-1185">Reference proteome</keyword>
<evidence type="ECO:0000313" key="10">
    <source>
        <dbReference type="EMBL" id="AGF78538.1"/>
    </source>
</evidence>
<dbReference type="EMBL" id="CP003985">
    <property type="protein sequence ID" value="AGF78538.1"/>
    <property type="molecule type" value="Genomic_DNA"/>
</dbReference>
<feature type="domain" description="ABC3 transporter permease C-terminal" evidence="8">
    <location>
        <begin position="277"/>
        <end position="389"/>
    </location>
</feature>
<dbReference type="RefSeq" id="WP_015404229.1">
    <property type="nucleotide sequence ID" value="NC_020304.1"/>
</dbReference>
<evidence type="ECO:0000259" key="9">
    <source>
        <dbReference type="Pfam" id="PF12704"/>
    </source>
</evidence>
<dbReference type="OrthoDB" id="9802264at2"/>
<evidence type="ECO:0000256" key="1">
    <source>
        <dbReference type="ARBA" id="ARBA00004651"/>
    </source>
</evidence>
<dbReference type="GO" id="GO:0022857">
    <property type="term" value="F:transmembrane transporter activity"/>
    <property type="evidence" value="ECO:0007669"/>
    <property type="project" value="TreeGrafter"/>
</dbReference>
<feature type="transmembrane region" description="Helical" evidence="7">
    <location>
        <begin position="271"/>
        <end position="296"/>
    </location>
</feature>
<gene>
    <name evidence="10" type="ordered locus">UWK_01988</name>
</gene>
<evidence type="ECO:0000256" key="6">
    <source>
        <dbReference type="ARBA" id="ARBA00038076"/>
    </source>
</evidence>
<dbReference type="Proteomes" id="UP000011721">
    <property type="component" value="Chromosome"/>
</dbReference>
<reference evidence="11" key="1">
    <citation type="journal article" date="2013" name="Stand. Genomic Sci.">
        <title>Complete genome sequence of Desulfocapsa sulfexigens, a marine deltaproteobacterium specialized in disproportionating inorganic sulfur compounds.</title>
        <authorList>
            <person name="Finster K.W."/>
            <person name="Kjeldsen K.U."/>
            <person name="Kube M."/>
            <person name="Reinhardt R."/>
            <person name="Mussmann M."/>
            <person name="Amann R."/>
            <person name="Schreiber L."/>
        </authorList>
    </citation>
    <scope>NUCLEOTIDE SEQUENCE [LARGE SCALE GENOMIC DNA]</scope>
    <source>
        <strain evidence="11">DSM 10523 / SB164P1</strain>
    </source>
</reference>
<dbReference type="PANTHER" id="PTHR30572:SF4">
    <property type="entry name" value="ABC TRANSPORTER PERMEASE YTRF"/>
    <property type="match status" value="1"/>
</dbReference>
<dbReference type="HOGENOM" id="CLU_000604_8_0_7"/>
<evidence type="ECO:0000256" key="3">
    <source>
        <dbReference type="ARBA" id="ARBA00022692"/>
    </source>
</evidence>
<feature type="transmembrane region" description="Helical" evidence="7">
    <location>
        <begin position="316"/>
        <end position="338"/>
    </location>
</feature>
<evidence type="ECO:0000256" key="7">
    <source>
        <dbReference type="SAM" id="Phobius"/>
    </source>
</evidence>
<dbReference type="InterPro" id="IPR050250">
    <property type="entry name" value="Macrolide_Exporter_MacB"/>
</dbReference>
<keyword evidence="4 7" id="KW-1133">Transmembrane helix</keyword>
<evidence type="ECO:0000256" key="2">
    <source>
        <dbReference type="ARBA" id="ARBA00022475"/>
    </source>
</evidence>
<feature type="domain" description="MacB-like periplasmic core" evidence="9">
    <location>
        <begin position="25"/>
        <end position="236"/>
    </location>
</feature>
<dbReference type="PANTHER" id="PTHR30572">
    <property type="entry name" value="MEMBRANE COMPONENT OF TRANSPORTER-RELATED"/>
    <property type="match status" value="1"/>
</dbReference>
<dbReference type="InterPro" id="IPR003838">
    <property type="entry name" value="ABC3_permease_C"/>
</dbReference>
<organism evidence="10 11">
    <name type="scientific">Desulfocapsa sulfexigens (strain DSM 10523 / SB164P1)</name>
    <dbReference type="NCBI Taxonomy" id="1167006"/>
    <lineage>
        <taxon>Bacteria</taxon>
        <taxon>Pseudomonadati</taxon>
        <taxon>Thermodesulfobacteriota</taxon>
        <taxon>Desulfobulbia</taxon>
        <taxon>Desulfobulbales</taxon>
        <taxon>Desulfocapsaceae</taxon>
        <taxon>Desulfocapsa</taxon>
    </lineage>
</organism>
<comment type="similarity">
    <text evidence="6">Belongs to the ABC-4 integral membrane protein family.</text>
</comment>
<dbReference type="GO" id="GO:0005886">
    <property type="term" value="C:plasma membrane"/>
    <property type="evidence" value="ECO:0007669"/>
    <property type="project" value="UniProtKB-SubCell"/>
</dbReference>
<keyword evidence="5 7" id="KW-0472">Membrane</keyword>
<dbReference type="eggNOG" id="COG0577">
    <property type="taxonomic scope" value="Bacteria"/>
</dbReference>
<evidence type="ECO:0000313" key="11">
    <source>
        <dbReference type="Proteomes" id="UP000011721"/>
    </source>
</evidence>
<dbReference type="InterPro" id="IPR025857">
    <property type="entry name" value="MacB_PCD"/>
</dbReference>
<name>M1P4Z4_DESSD</name>
<dbReference type="AlphaFoldDB" id="M1P4Z4"/>
<protein>
    <submittedName>
        <fullName evidence="10">ABC-type antimicrobial peptide transport system, permease component</fullName>
    </submittedName>
</protein>
<feature type="transmembrane region" description="Helical" evidence="7">
    <location>
        <begin position="358"/>
        <end position="380"/>
    </location>
</feature>
<evidence type="ECO:0000259" key="8">
    <source>
        <dbReference type="Pfam" id="PF02687"/>
    </source>
</evidence>
<evidence type="ECO:0000256" key="4">
    <source>
        <dbReference type="ARBA" id="ARBA00022989"/>
    </source>
</evidence>
<keyword evidence="2" id="KW-1003">Cell membrane</keyword>
<sequence length="397" mass="44566">MRTTDLIRISSRQVLRQYRKNIGVIVTIILGTAGFIIMITMGRSIEENISHDLEIIGNATRIRILFKHIPTLDPRTDKREFKQNSIDGIKAIPGVDQVSSIVTRNDFVKISHLDTIGYFQMLGVDESFWKVHGSSTQAGILFSEKDLQQRRPVCILGQRTAHEIFNHLDPIDQFITINNTPFKVIGVLDAMSMPDKARTIFLPITTAQDRINSISPVNKLYIRCYSWDDIEDTINKIPLVVKKYQPNDEIEIFLPEELLARIKAISFGVKIFVQLALIATFVLGGIGIWNIMMMAVRSRTREIGLKKAIGAEDHDILFQFLAESLMLSIGATFIGFMLGWTGVTFTASILHNSPPKNLFWLSTGIGFSFSLILGIVAGLAPAIKASRMEVVTALRYE</sequence>
<evidence type="ECO:0000256" key="5">
    <source>
        <dbReference type="ARBA" id="ARBA00023136"/>
    </source>
</evidence>
<dbReference type="KEGG" id="dsf:UWK_01988"/>
<dbReference type="Pfam" id="PF02687">
    <property type="entry name" value="FtsX"/>
    <property type="match status" value="1"/>
</dbReference>
<comment type="subcellular location">
    <subcellularLocation>
        <location evidence="1">Cell membrane</location>
        <topology evidence="1">Multi-pass membrane protein</topology>
    </subcellularLocation>
</comment>
<feature type="transmembrane region" description="Helical" evidence="7">
    <location>
        <begin position="21"/>
        <end position="41"/>
    </location>
</feature>
<dbReference type="Pfam" id="PF12704">
    <property type="entry name" value="MacB_PCD"/>
    <property type="match status" value="1"/>
</dbReference>
<proteinExistence type="inferred from homology"/>
<dbReference type="STRING" id="1167006.UWK_01988"/>
<keyword evidence="3 7" id="KW-0812">Transmembrane</keyword>